<protein>
    <recommendedName>
        <fullName evidence="1">non-specific serine/threonine protein kinase</fullName>
        <ecNumber evidence="1">2.7.11.1</ecNumber>
    </recommendedName>
</protein>
<evidence type="ECO:0000256" key="9">
    <source>
        <dbReference type="PROSITE-ProRule" id="PRU10141"/>
    </source>
</evidence>
<evidence type="ECO:0000256" key="5">
    <source>
        <dbReference type="ARBA" id="ARBA00022777"/>
    </source>
</evidence>
<dbReference type="EC" id="2.7.11.1" evidence="1"/>
<feature type="domain" description="Protein kinase" evidence="11">
    <location>
        <begin position="192"/>
        <end position="488"/>
    </location>
</feature>
<dbReference type="STRING" id="686832.A0A0C2XJP4"/>
<accession>A0A0C2XJP4</accession>
<evidence type="ECO:0000256" key="3">
    <source>
        <dbReference type="ARBA" id="ARBA00022679"/>
    </source>
</evidence>
<evidence type="ECO:0000313" key="13">
    <source>
        <dbReference type="Proteomes" id="UP000053424"/>
    </source>
</evidence>
<evidence type="ECO:0000256" key="8">
    <source>
        <dbReference type="ARBA" id="ARBA00048679"/>
    </source>
</evidence>
<dbReference type="PROSITE" id="PS50011">
    <property type="entry name" value="PROTEIN_KINASE_DOM"/>
    <property type="match status" value="1"/>
</dbReference>
<evidence type="ECO:0000256" key="4">
    <source>
        <dbReference type="ARBA" id="ARBA00022741"/>
    </source>
</evidence>
<dbReference type="EMBL" id="KN831793">
    <property type="protein sequence ID" value="KIM38003.1"/>
    <property type="molecule type" value="Genomic_DNA"/>
</dbReference>
<dbReference type="GO" id="GO:0004674">
    <property type="term" value="F:protein serine/threonine kinase activity"/>
    <property type="evidence" value="ECO:0007669"/>
    <property type="project" value="UniProtKB-KW"/>
</dbReference>
<dbReference type="OrthoDB" id="68483at2759"/>
<dbReference type="GO" id="GO:0005524">
    <property type="term" value="F:ATP binding"/>
    <property type="evidence" value="ECO:0007669"/>
    <property type="project" value="UniProtKB-UniRule"/>
</dbReference>
<comment type="catalytic activity">
    <reaction evidence="8">
        <text>L-seryl-[protein] + ATP = O-phospho-L-seryl-[protein] + ADP + H(+)</text>
        <dbReference type="Rhea" id="RHEA:17989"/>
        <dbReference type="Rhea" id="RHEA-COMP:9863"/>
        <dbReference type="Rhea" id="RHEA-COMP:11604"/>
        <dbReference type="ChEBI" id="CHEBI:15378"/>
        <dbReference type="ChEBI" id="CHEBI:29999"/>
        <dbReference type="ChEBI" id="CHEBI:30616"/>
        <dbReference type="ChEBI" id="CHEBI:83421"/>
        <dbReference type="ChEBI" id="CHEBI:456216"/>
        <dbReference type="EC" id="2.7.11.1"/>
    </reaction>
</comment>
<evidence type="ECO:0000256" key="2">
    <source>
        <dbReference type="ARBA" id="ARBA00022527"/>
    </source>
</evidence>
<name>A0A0C2XJP4_HEBCY</name>
<proteinExistence type="predicted"/>
<evidence type="ECO:0000313" key="12">
    <source>
        <dbReference type="EMBL" id="KIM38003.1"/>
    </source>
</evidence>
<keyword evidence="13" id="KW-1185">Reference proteome</keyword>
<dbReference type="Gene3D" id="3.30.200.20">
    <property type="entry name" value="Phosphorylase Kinase, domain 1"/>
    <property type="match status" value="1"/>
</dbReference>
<dbReference type="AlphaFoldDB" id="A0A0C2XJP4"/>
<feature type="region of interest" description="Disordered" evidence="10">
    <location>
        <begin position="36"/>
        <end position="55"/>
    </location>
</feature>
<sequence length="781" mass="87292">MLRPKIKNPFRDRDATQSQSMTIRFDKLKSSVKGFFHQQKKTDKGNDSASTLPEAPSVVEPPLQLAEIATEDAEALEALYALYDALHDPSVLDARRHSRYGLYPPVVAKAPIPAKDMIHIVSPSCERRISSTCGEITPVVVLQADSPSAKVIASAPAAPTRAPTVAISTIQTLDPPRVSSTKAPRILDVNDLNVIRFLGEGTSGKVYYVKDRISKAKLALKVVPKAGKSEYTLNVLVQERELMEKLSDSPWFVNLWGSWHDSANLYIAMTAYPTDLDSEMIRCDKIEPARARFYMAEIIIALTALHSRGIIHRDIKAPNLLIDREGHIVLADFGLSKDFYQIPTIAQRVFQPYWPFLPHDNPTSDSEPRDPEELPFVAWDYRGSELEMAPEIHEGKPYSFGVDFWSATVVLHWMILGRPPWYEVESEYEDEGDEDVKPLACKIAEDPLCWDPADIIDDVTKDFLERMLVKDPKKRLLIDFEMISHPYFAGVNWLLMEDRKVPAPWIPTREIHHAYEPTSPVFTPGKSYTDDDDCDPCPEFTFHCKDIRTGVIHDDDADSFDSDLETVASDRDSDVVEIVTITRTRISEVPAVGIQRSSAFIEIDGLAKITDDASTLRASSMDTETPLKDAWDMTLVSPPRTKPYSPGLKNWLNAQDLVKLHHATVSSRSTSTDAIKVESSVSPPLVGETVCMTPATPTFDVDVNSRFCTPPRFAMSKPPPPVSPSLEIPSVSVSVPENTNTAHVVVNGTRFAFKMKTWVSKFRSPKPRRGGTPLLKRLSLF</sequence>
<keyword evidence="4 9" id="KW-0547">Nucleotide-binding</keyword>
<dbReference type="PROSITE" id="PS00108">
    <property type="entry name" value="PROTEIN_KINASE_ST"/>
    <property type="match status" value="1"/>
</dbReference>
<evidence type="ECO:0000259" key="11">
    <source>
        <dbReference type="PROSITE" id="PS50011"/>
    </source>
</evidence>
<keyword evidence="2" id="KW-0723">Serine/threonine-protein kinase</keyword>
<evidence type="ECO:0000256" key="1">
    <source>
        <dbReference type="ARBA" id="ARBA00012513"/>
    </source>
</evidence>
<dbReference type="Gene3D" id="1.10.510.10">
    <property type="entry name" value="Transferase(Phosphotransferase) domain 1"/>
    <property type="match status" value="1"/>
</dbReference>
<dbReference type="Proteomes" id="UP000053424">
    <property type="component" value="Unassembled WGS sequence"/>
</dbReference>
<feature type="binding site" evidence="9">
    <location>
        <position position="221"/>
    </location>
    <ligand>
        <name>ATP</name>
        <dbReference type="ChEBI" id="CHEBI:30616"/>
    </ligand>
</feature>
<dbReference type="PROSITE" id="PS00107">
    <property type="entry name" value="PROTEIN_KINASE_ATP"/>
    <property type="match status" value="1"/>
</dbReference>
<keyword evidence="5" id="KW-0418">Kinase</keyword>
<reference evidence="12 13" key="1">
    <citation type="submission" date="2014-04" db="EMBL/GenBank/DDBJ databases">
        <authorList>
            <consortium name="DOE Joint Genome Institute"/>
            <person name="Kuo A."/>
            <person name="Gay G."/>
            <person name="Dore J."/>
            <person name="Kohler A."/>
            <person name="Nagy L.G."/>
            <person name="Floudas D."/>
            <person name="Copeland A."/>
            <person name="Barry K.W."/>
            <person name="Cichocki N."/>
            <person name="Veneault-Fourrey C."/>
            <person name="LaButti K."/>
            <person name="Lindquist E.A."/>
            <person name="Lipzen A."/>
            <person name="Lundell T."/>
            <person name="Morin E."/>
            <person name="Murat C."/>
            <person name="Sun H."/>
            <person name="Tunlid A."/>
            <person name="Henrissat B."/>
            <person name="Grigoriev I.V."/>
            <person name="Hibbett D.S."/>
            <person name="Martin F."/>
            <person name="Nordberg H.P."/>
            <person name="Cantor M.N."/>
            <person name="Hua S.X."/>
        </authorList>
    </citation>
    <scope>NUCLEOTIDE SEQUENCE [LARGE SCALE GENOMIC DNA]</scope>
    <source>
        <strain evidence="13">h7</strain>
    </source>
</reference>
<dbReference type="InterPro" id="IPR008271">
    <property type="entry name" value="Ser/Thr_kinase_AS"/>
</dbReference>
<comment type="catalytic activity">
    <reaction evidence="7">
        <text>L-threonyl-[protein] + ATP = O-phospho-L-threonyl-[protein] + ADP + H(+)</text>
        <dbReference type="Rhea" id="RHEA:46608"/>
        <dbReference type="Rhea" id="RHEA-COMP:11060"/>
        <dbReference type="Rhea" id="RHEA-COMP:11605"/>
        <dbReference type="ChEBI" id="CHEBI:15378"/>
        <dbReference type="ChEBI" id="CHEBI:30013"/>
        <dbReference type="ChEBI" id="CHEBI:30616"/>
        <dbReference type="ChEBI" id="CHEBI:61977"/>
        <dbReference type="ChEBI" id="CHEBI:456216"/>
        <dbReference type="EC" id="2.7.11.1"/>
    </reaction>
</comment>
<dbReference type="InterPro" id="IPR011009">
    <property type="entry name" value="Kinase-like_dom_sf"/>
</dbReference>
<dbReference type="InterPro" id="IPR017441">
    <property type="entry name" value="Protein_kinase_ATP_BS"/>
</dbReference>
<keyword evidence="3" id="KW-0808">Transferase</keyword>
<organism evidence="12 13">
    <name type="scientific">Hebeloma cylindrosporum</name>
    <dbReference type="NCBI Taxonomy" id="76867"/>
    <lineage>
        <taxon>Eukaryota</taxon>
        <taxon>Fungi</taxon>
        <taxon>Dikarya</taxon>
        <taxon>Basidiomycota</taxon>
        <taxon>Agaricomycotina</taxon>
        <taxon>Agaricomycetes</taxon>
        <taxon>Agaricomycetidae</taxon>
        <taxon>Agaricales</taxon>
        <taxon>Agaricineae</taxon>
        <taxon>Hymenogastraceae</taxon>
        <taxon>Hebeloma</taxon>
    </lineage>
</organism>
<dbReference type="PANTHER" id="PTHR24356">
    <property type="entry name" value="SERINE/THREONINE-PROTEIN KINASE"/>
    <property type="match status" value="1"/>
</dbReference>
<dbReference type="SUPFAM" id="SSF56112">
    <property type="entry name" value="Protein kinase-like (PK-like)"/>
    <property type="match status" value="1"/>
</dbReference>
<reference evidence="13" key="2">
    <citation type="submission" date="2015-01" db="EMBL/GenBank/DDBJ databases">
        <title>Evolutionary Origins and Diversification of the Mycorrhizal Mutualists.</title>
        <authorList>
            <consortium name="DOE Joint Genome Institute"/>
            <consortium name="Mycorrhizal Genomics Consortium"/>
            <person name="Kohler A."/>
            <person name="Kuo A."/>
            <person name="Nagy L.G."/>
            <person name="Floudas D."/>
            <person name="Copeland A."/>
            <person name="Barry K.W."/>
            <person name="Cichocki N."/>
            <person name="Veneault-Fourrey C."/>
            <person name="LaButti K."/>
            <person name="Lindquist E.A."/>
            <person name="Lipzen A."/>
            <person name="Lundell T."/>
            <person name="Morin E."/>
            <person name="Murat C."/>
            <person name="Riley R."/>
            <person name="Ohm R."/>
            <person name="Sun H."/>
            <person name="Tunlid A."/>
            <person name="Henrissat B."/>
            <person name="Grigoriev I.V."/>
            <person name="Hibbett D.S."/>
            <person name="Martin F."/>
        </authorList>
    </citation>
    <scope>NUCLEOTIDE SEQUENCE [LARGE SCALE GENOMIC DNA]</scope>
    <source>
        <strain evidence="13">h7</strain>
    </source>
</reference>
<evidence type="ECO:0000256" key="6">
    <source>
        <dbReference type="ARBA" id="ARBA00022840"/>
    </source>
</evidence>
<dbReference type="InterPro" id="IPR050236">
    <property type="entry name" value="Ser_Thr_kinase_AGC"/>
</dbReference>
<dbReference type="HOGENOM" id="CLU_358640_0_0_1"/>
<keyword evidence="6 9" id="KW-0067">ATP-binding</keyword>
<evidence type="ECO:0000256" key="10">
    <source>
        <dbReference type="SAM" id="MobiDB-lite"/>
    </source>
</evidence>
<dbReference type="SMART" id="SM00220">
    <property type="entry name" value="S_TKc"/>
    <property type="match status" value="1"/>
</dbReference>
<gene>
    <name evidence="12" type="ORF">M413DRAFT_249543</name>
</gene>
<dbReference type="InterPro" id="IPR000719">
    <property type="entry name" value="Prot_kinase_dom"/>
</dbReference>
<evidence type="ECO:0000256" key="7">
    <source>
        <dbReference type="ARBA" id="ARBA00047899"/>
    </source>
</evidence>
<dbReference type="Pfam" id="PF00069">
    <property type="entry name" value="Pkinase"/>
    <property type="match status" value="1"/>
</dbReference>